<proteinExistence type="predicted"/>
<gene>
    <name evidence="2" type="ordered locus">Fleli_2007</name>
</gene>
<protein>
    <recommendedName>
        <fullName evidence="4">PrcB C-terminal domain-containing protein</fullName>
    </recommendedName>
</protein>
<reference evidence="3" key="1">
    <citation type="submission" date="2012-06" db="EMBL/GenBank/DDBJ databases">
        <title>The complete genome of Flexibacter litoralis DSM 6794.</title>
        <authorList>
            <person name="Lucas S."/>
            <person name="Copeland A."/>
            <person name="Lapidus A."/>
            <person name="Glavina del Rio T."/>
            <person name="Dalin E."/>
            <person name="Tice H."/>
            <person name="Bruce D."/>
            <person name="Goodwin L."/>
            <person name="Pitluck S."/>
            <person name="Peters L."/>
            <person name="Ovchinnikova G."/>
            <person name="Lu M."/>
            <person name="Kyrpides N."/>
            <person name="Mavromatis K."/>
            <person name="Ivanova N."/>
            <person name="Brettin T."/>
            <person name="Detter J.C."/>
            <person name="Han C."/>
            <person name="Larimer F."/>
            <person name="Land M."/>
            <person name="Hauser L."/>
            <person name="Markowitz V."/>
            <person name="Cheng J.-F."/>
            <person name="Hugenholtz P."/>
            <person name="Woyke T."/>
            <person name="Wu D."/>
            <person name="Spring S."/>
            <person name="Lang E."/>
            <person name="Kopitz M."/>
            <person name="Brambilla E."/>
            <person name="Klenk H.-P."/>
            <person name="Eisen J.A."/>
        </authorList>
    </citation>
    <scope>NUCLEOTIDE SEQUENCE [LARGE SCALE GENOMIC DNA]</scope>
    <source>
        <strain evidence="3">ATCC 23117 / DSM 6794 / NBRC 15988 / NCIMB 1366 / Sio-4</strain>
    </source>
</reference>
<feature type="signal peptide" evidence="1">
    <location>
        <begin position="1"/>
        <end position="18"/>
    </location>
</feature>
<sequence precursor="true">MKYLFILILLCFTFQGMAQTLDLPTNSECELFKEKKDFNKEERLQKIKKLEGKLVTIYFVKGKNNKIKSKYTGIVDLTLIKAGNSSLKNITSVLVVKENKGNGQAVAHFPLTDSKNYRIYLVECLEK</sequence>
<name>I4AKA6_BERLS</name>
<accession>I4AKA6</accession>
<dbReference type="Proteomes" id="UP000006054">
    <property type="component" value="Chromosome"/>
</dbReference>
<dbReference type="RefSeq" id="WP_014797840.1">
    <property type="nucleotide sequence ID" value="NC_018018.1"/>
</dbReference>
<dbReference type="STRING" id="880071.Fleli_2007"/>
<keyword evidence="1" id="KW-0732">Signal</keyword>
<dbReference type="EMBL" id="CP003345">
    <property type="protein sequence ID" value="AFM04391.1"/>
    <property type="molecule type" value="Genomic_DNA"/>
</dbReference>
<evidence type="ECO:0000256" key="1">
    <source>
        <dbReference type="SAM" id="SignalP"/>
    </source>
</evidence>
<feature type="chain" id="PRO_5003685989" description="PrcB C-terminal domain-containing protein" evidence="1">
    <location>
        <begin position="19"/>
        <end position="127"/>
    </location>
</feature>
<dbReference type="HOGENOM" id="CLU_1967296_0_0_10"/>
<dbReference type="OrthoDB" id="982479at2"/>
<evidence type="ECO:0008006" key="4">
    <source>
        <dbReference type="Google" id="ProtNLM"/>
    </source>
</evidence>
<organism evidence="2 3">
    <name type="scientific">Bernardetia litoralis (strain ATCC 23117 / DSM 6794 / NBRC 15988 / NCIMB 1366 / Fx l1 / Sio-4)</name>
    <name type="common">Flexibacter litoralis</name>
    <dbReference type="NCBI Taxonomy" id="880071"/>
    <lineage>
        <taxon>Bacteria</taxon>
        <taxon>Pseudomonadati</taxon>
        <taxon>Bacteroidota</taxon>
        <taxon>Cytophagia</taxon>
        <taxon>Cytophagales</taxon>
        <taxon>Bernardetiaceae</taxon>
        <taxon>Bernardetia</taxon>
    </lineage>
</organism>
<evidence type="ECO:0000313" key="2">
    <source>
        <dbReference type="EMBL" id="AFM04391.1"/>
    </source>
</evidence>
<keyword evidence="3" id="KW-1185">Reference proteome</keyword>
<evidence type="ECO:0000313" key="3">
    <source>
        <dbReference type="Proteomes" id="UP000006054"/>
    </source>
</evidence>
<dbReference type="KEGG" id="fli:Fleli_2007"/>
<dbReference type="AlphaFoldDB" id="I4AKA6"/>